<name>A0AA39F3S9_MICHY</name>
<accession>A0AA39F3S9</accession>
<evidence type="ECO:0000313" key="3">
    <source>
        <dbReference type="Proteomes" id="UP001168972"/>
    </source>
</evidence>
<dbReference type="AlphaFoldDB" id="A0AA39F3S9"/>
<feature type="compositionally biased region" description="Basic residues" evidence="1">
    <location>
        <begin position="60"/>
        <end position="70"/>
    </location>
</feature>
<keyword evidence="3" id="KW-1185">Reference proteome</keyword>
<feature type="region of interest" description="Disordered" evidence="1">
    <location>
        <begin position="100"/>
        <end position="119"/>
    </location>
</feature>
<feature type="region of interest" description="Disordered" evidence="1">
    <location>
        <begin position="171"/>
        <end position="193"/>
    </location>
</feature>
<dbReference type="EMBL" id="JAQQBR010001833">
    <property type="protein sequence ID" value="KAK0162420.1"/>
    <property type="molecule type" value="Genomic_DNA"/>
</dbReference>
<evidence type="ECO:0000313" key="2">
    <source>
        <dbReference type="EMBL" id="KAK0162420.1"/>
    </source>
</evidence>
<dbReference type="Proteomes" id="UP001168972">
    <property type="component" value="Unassembled WGS sequence"/>
</dbReference>
<feature type="compositionally biased region" description="Basic residues" evidence="1">
    <location>
        <begin position="101"/>
        <end position="110"/>
    </location>
</feature>
<evidence type="ECO:0000256" key="1">
    <source>
        <dbReference type="SAM" id="MobiDB-lite"/>
    </source>
</evidence>
<proteinExistence type="predicted"/>
<organism evidence="2 3">
    <name type="scientific">Microctonus hyperodae</name>
    <name type="common">Parasitoid wasp</name>
    <dbReference type="NCBI Taxonomy" id="165561"/>
    <lineage>
        <taxon>Eukaryota</taxon>
        <taxon>Metazoa</taxon>
        <taxon>Ecdysozoa</taxon>
        <taxon>Arthropoda</taxon>
        <taxon>Hexapoda</taxon>
        <taxon>Insecta</taxon>
        <taxon>Pterygota</taxon>
        <taxon>Neoptera</taxon>
        <taxon>Endopterygota</taxon>
        <taxon>Hymenoptera</taxon>
        <taxon>Apocrita</taxon>
        <taxon>Ichneumonoidea</taxon>
        <taxon>Braconidae</taxon>
        <taxon>Euphorinae</taxon>
        <taxon>Microctonus</taxon>
    </lineage>
</organism>
<feature type="region of interest" description="Disordered" evidence="1">
    <location>
        <begin position="210"/>
        <end position="246"/>
    </location>
</feature>
<reference evidence="2" key="2">
    <citation type="submission" date="2023-03" db="EMBL/GenBank/DDBJ databases">
        <authorList>
            <person name="Inwood S.N."/>
            <person name="Skelly J.G."/>
            <person name="Guhlin J."/>
            <person name="Harrop T.W.R."/>
            <person name="Goldson S.G."/>
            <person name="Dearden P.K."/>
        </authorList>
    </citation>
    <scope>NUCLEOTIDE SEQUENCE</scope>
    <source>
        <strain evidence="2">Lincoln</strain>
        <tissue evidence="2">Whole body</tissue>
    </source>
</reference>
<reference evidence="2" key="1">
    <citation type="journal article" date="2023" name="bioRxiv">
        <title>Scaffold-level genome assemblies of two parasitoid biocontrol wasps reveal the parthenogenesis mechanism and an associated novel virus.</title>
        <authorList>
            <person name="Inwood S."/>
            <person name="Skelly J."/>
            <person name="Guhlin J."/>
            <person name="Harrop T."/>
            <person name="Goldson S."/>
            <person name="Dearden P."/>
        </authorList>
    </citation>
    <scope>NUCLEOTIDE SEQUENCE</scope>
    <source>
        <strain evidence="2">Lincoln</strain>
        <tissue evidence="2">Whole body</tissue>
    </source>
</reference>
<sequence>MVERADGVKSETLNNFLASVLRAKDELNWIDRTIYSRTSGRKLREARRKLFWSDNSSQEKKKKKMRKNNKKKDIENLSDEISFKMNDDVDYKIKNINNAVKKSHRGKQKRSTNSESSDIKTLENILKLNKPLERSINNNHKKNKFLNVKRRYPINKNTDIEYSDYETNIDKRDLTNKSPTPSLDSEKLGTVSPEDQKKIDKILEMYEKNKKTTHKPPKRKYIVGGNDPESPSPISKTNDKNNNLNCNTTNDDILRDWAEIKKTATEILSASTTSPSRAKVSLADTRKKNENFGSSLLLANSPMSPKVVNGSFAAIYDTADLFNDCMKTFGQLRLESNDSPAMRRRIRGILMSGRQFSLDSRMDLVQGYASCGRPLSEPTTNLPLMKEDDDTSGINESNNIVDKNDTTIGKKVSINNDEIQE</sequence>
<feature type="region of interest" description="Disordered" evidence="1">
    <location>
        <begin position="376"/>
        <end position="397"/>
    </location>
</feature>
<feature type="region of interest" description="Disordered" evidence="1">
    <location>
        <begin position="54"/>
        <end position="73"/>
    </location>
</feature>
<feature type="compositionally biased region" description="Basic residues" evidence="1">
    <location>
        <begin position="211"/>
        <end position="221"/>
    </location>
</feature>
<comment type="caution">
    <text evidence="2">The sequence shown here is derived from an EMBL/GenBank/DDBJ whole genome shotgun (WGS) entry which is preliminary data.</text>
</comment>
<protein>
    <submittedName>
        <fullName evidence="2">Uncharacterized protein</fullName>
    </submittedName>
</protein>
<gene>
    <name evidence="2" type="ORF">PV327_006197</name>
</gene>